<gene>
    <name evidence="1" type="ORF">LX15_004786</name>
</gene>
<reference evidence="1 2" key="1">
    <citation type="submission" date="2022-06" db="EMBL/GenBank/DDBJ databases">
        <title>Genomic Encyclopedia of Archaeal and Bacterial Type Strains, Phase II (KMG-II): from individual species to whole genera.</title>
        <authorList>
            <person name="Goeker M."/>
        </authorList>
    </citation>
    <scope>NUCLEOTIDE SEQUENCE [LARGE SCALE GENOMIC DNA]</scope>
    <source>
        <strain evidence="1 2">DSM 40477</strain>
    </source>
</reference>
<dbReference type="RefSeq" id="WP_253671905.1">
    <property type="nucleotide sequence ID" value="NZ_JAMTCP010000035.1"/>
</dbReference>
<comment type="caution">
    <text evidence="1">The sequence shown here is derived from an EMBL/GenBank/DDBJ whole genome shotgun (WGS) entry which is preliminary data.</text>
</comment>
<evidence type="ECO:0000313" key="2">
    <source>
        <dbReference type="Proteomes" id="UP001205311"/>
    </source>
</evidence>
<accession>A0ABT1HZV5</accession>
<dbReference type="EMBL" id="JAMTCP010000035">
    <property type="protein sequence ID" value="MCP2261066.1"/>
    <property type="molecule type" value="Genomic_DNA"/>
</dbReference>
<keyword evidence="2" id="KW-1185">Reference proteome</keyword>
<dbReference type="Proteomes" id="UP001205311">
    <property type="component" value="Unassembled WGS sequence"/>
</dbReference>
<proteinExistence type="predicted"/>
<organism evidence="1 2">
    <name type="scientific">Streptoalloteichus tenebrarius (strain ATCC 17920 / DSM 40477 / JCM 4838 / CBS 697.72 / NBRC 16177 / NCIMB 11028 / NRRL B-12390 / A12253. 1 / ISP 5477)</name>
    <name type="common">Streptomyces tenebrarius</name>
    <dbReference type="NCBI Taxonomy" id="1933"/>
    <lineage>
        <taxon>Bacteria</taxon>
        <taxon>Bacillati</taxon>
        <taxon>Actinomycetota</taxon>
        <taxon>Actinomycetes</taxon>
        <taxon>Pseudonocardiales</taxon>
        <taxon>Pseudonocardiaceae</taxon>
        <taxon>Streptoalloteichus</taxon>
    </lineage>
</organism>
<protein>
    <submittedName>
        <fullName evidence="1">Uncharacterized protein</fullName>
    </submittedName>
</protein>
<sequence length="55" mass="5897">MTPTRALIVRLHSLPCAVCGRPAAGVALYPDQHVVAPCRCVIPVPWPPTTPPNQQ</sequence>
<name>A0ABT1HZV5_STRSD</name>
<evidence type="ECO:0000313" key="1">
    <source>
        <dbReference type="EMBL" id="MCP2261066.1"/>
    </source>
</evidence>